<dbReference type="Proteomes" id="UP001500683">
    <property type="component" value="Unassembled WGS sequence"/>
</dbReference>
<sequence>MLRALTARRIATAAAYGGGGLTALGGLTFGLIVVEAKLARRIIQATPNGAPPVADGLYGGGAGDGEASAAPLSFVMLGDSTAAGLGVHEPDETPAALLAAGLSSIAGRPVRLTNVALSGARSEALPDQVDKALAARPDVAVIMIGANDVTARVPAAESVRHLAAAVERLHGAGCRVVVGTCPDLGSVQPVMQPLRWIARRASRQLAAAQTIAVVERGGRTVSLGDLLGREFEADPHEMFSADRYHPSARGYAAAAAAVLPSMAAALGLEPEPEELPDVRRGEGVLPVYLAAAEAAEEPGTEVAGTRVAGRERGPRGRWATLLRRREVGETAEEPDDPEAVRHGAA</sequence>
<dbReference type="PANTHER" id="PTHR30383">
    <property type="entry name" value="THIOESTERASE 1/PROTEASE 1/LYSOPHOSPHOLIPASE L1"/>
    <property type="match status" value="1"/>
</dbReference>
<keyword evidence="2" id="KW-0472">Membrane</keyword>
<feature type="transmembrane region" description="Helical" evidence="2">
    <location>
        <begin position="12"/>
        <end position="34"/>
    </location>
</feature>
<organism evidence="4 5">
    <name type="scientific">Actinomadura miaoliensis</name>
    <dbReference type="NCBI Taxonomy" id="430685"/>
    <lineage>
        <taxon>Bacteria</taxon>
        <taxon>Bacillati</taxon>
        <taxon>Actinomycetota</taxon>
        <taxon>Actinomycetes</taxon>
        <taxon>Streptosporangiales</taxon>
        <taxon>Thermomonosporaceae</taxon>
        <taxon>Actinomadura</taxon>
    </lineage>
</organism>
<gene>
    <name evidence="4" type="ORF">GCM10022214_87540</name>
</gene>
<dbReference type="Gene3D" id="3.40.50.1110">
    <property type="entry name" value="SGNH hydrolase"/>
    <property type="match status" value="1"/>
</dbReference>
<keyword evidence="2" id="KW-0812">Transmembrane</keyword>
<protein>
    <submittedName>
        <fullName evidence="4">SGNH/GDSL hydrolase family protein</fullName>
    </submittedName>
</protein>
<dbReference type="PANTHER" id="PTHR30383:SF5">
    <property type="entry name" value="SGNH HYDROLASE-TYPE ESTERASE DOMAIN-CONTAINING PROTEIN"/>
    <property type="match status" value="1"/>
</dbReference>
<reference evidence="5" key="1">
    <citation type="journal article" date="2019" name="Int. J. Syst. Evol. Microbiol.">
        <title>The Global Catalogue of Microorganisms (GCM) 10K type strain sequencing project: providing services to taxonomists for standard genome sequencing and annotation.</title>
        <authorList>
            <consortium name="The Broad Institute Genomics Platform"/>
            <consortium name="The Broad Institute Genome Sequencing Center for Infectious Disease"/>
            <person name="Wu L."/>
            <person name="Ma J."/>
        </authorList>
    </citation>
    <scope>NUCLEOTIDE SEQUENCE [LARGE SCALE GENOMIC DNA]</scope>
    <source>
        <strain evidence="5">JCM 16702</strain>
    </source>
</reference>
<evidence type="ECO:0000259" key="3">
    <source>
        <dbReference type="Pfam" id="PF13472"/>
    </source>
</evidence>
<feature type="domain" description="SGNH hydrolase-type esterase" evidence="3">
    <location>
        <begin position="77"/>
        <end position="253"/>
    </location>
</feature>
<dbReference type="InterPro" id="IPR036514">
    <property type="entry name" value="SGNH_hydro_sf"/>
</dbReference>
<evidence type="ECO:0000256" key="2">
    <source>
        <dbReference type="SAM" id="Phobius"/>
    </source>
</evidence>
<evidence type="ECO:0000313" key="4">
    <source>
        <dbReference type="EMBL" id="GAA4106493.1"/>
    </source>
</evidence>
<dbReference type="InterPro" id="IPR051532">
    <property type="entry name" value="Ester_Hydrolysis_Enzymes"/>
</dbReference>
<feature type="region of interest" description="Disordered" evidence="1">
    <location>
        <begin position="323"/>
        <end position="345"/>
    </location>
</feature>
<accession>A0ABP7X8I8</accession>
<keyword evidence="2" id="KW-1133">Transmembrane helix</keyword>
<proteinExistence type="predicted"/>
<keyword evidence="4" id="KW-0378">Hydrolase</keyword>
<keyword evidence="5" id="KW-1185">Reference proteome</keyword>
<dbReference type="EMBL" id="BAAAZG010000087">
    <property type="protein sequence ID" value="GAA4106493.1"/>
    <property type="molecule type" value="Genomic_DNA"/>
</dbReference>
<name>A0ABP7X8I8_9ACTN</name>
<evidence type="ECO:0000313" key="5">
    <source>
        <dbReference type="Proteomes" id="UP001500683"/>
    </source>
</evidence>
<evidence type="ECO:0000256" key="1">
    <source>
        <dbReference type="SAM" id="MobiDB-lite"/>
    </source>
</evidence>
<dbReference type="SUPFAM" id="SSF52266">
    <property type="entry name" value="SGNH hydrolase"/>
    <property type="match status" value="1"/>
</dbReference>
<dbReference type="RefSeq" id="WP_344959506.1">
    <property type="nucleotide sequence ID" value="NZ_BAAAZG010000087.1"/>
</dbReference>
<comment type="caution">
    <text evidence="4">The sequence shown here is derived from an EMBL/GenBank/DDBJ whole genome shotgun (WGS) entry which is preliminary data.</text>
</comment>
<dbReference type="Pfam" id="PF13472">
    <property type="entry name" value="Lipase_GDSL_2"/>
    <property type="match status" value="1"/>
</dbReference>
<dbReference type="CDD" id="cd01836">
    <property type="entry name" value="FeeA_FeeB_like"/>
    <property type="match status" value="1"/>
</dbReference>
<dbReference type="GO" id="GO:0016787">
    <property type="term" value="F:hydrolase activity"/>
    <property type="evidence" value="ECO:0007669"/>
    <property type="project" value="UniProtKB-KW"/>
</dbReference>
<dbReference type="InterPro" id="IPR013830">
    <property type="entry name" value="SGNH_hydro"/>
</dbReference>